<evidence type="ECO:0008006" key="3">
    <source>
        <dbReference type="Google" id="ProtNLM"/>
    </source>
</evidence>
<keyword evidence="2" id="KW-1185">Reference proteome</keyword>
<evidence type="ECO:0000313" key="1">
    <source>
        <dbReference type="EMBL" id="KZP04342.1"/>
    </source>
</evidence>
<dbReference type="SUPFAM" id="SSF53474">
    <property type="entry name" value="alpha/beta-Hydrolases"/>
    <property type="match status" value="1"/>
</dbReference>
<reference evidence="1 2" key="1">
    <citation type="journal article" date="2016" name="Mol. Biol. Evol.">
        <title>Comparative Genomics of Early-Diverging Mushroom-Forming Fungi Provides Insights into the Origins of Lignocellulose Decay Capabilities.</title>
        <authorList>
            <person name="Nagy L.G."/>
            <person name="Riley R."/>
            <person name="Tritt A."/>
            <person name="Adam C."/>
            <person name="Daum C."/>
            <person name="Floudas D."/>
            <person name="Sun H."/>
            <person name="Yadav J.S."/>
            <person name="Pangilinan J."/>
            <person name="Larsson K.H."/>
            <person name="Matsuura K."/>
            <person name="Barry K."/>
            <person name="Labutti K."/>
            <person name="Kuo R."/>
            <person name="Ohm R.A."/>
            <person name="Bhattacharya S.S."/>
            <person name="Shirouzu T."/>
            <person name="Yoshinaga Y."/>
            <person name="Martin F.M."/>
            <person name="Grigoriev I.V."/>
            <person name="Hibbett D.S."/>
        </authorList>
    </citation>
    <scope>NUCLEOTIDE SEQUENCE [LARGE SCALE GENOMIC DNA]</scope>
    <source>
        <strain evidence="1 2">CBS 109695</strain>
    </source>
</reference>
<dbReference type="EMBL" id="KV417933">
    <property type="protein sequence ID" value="KZP04342.1"/>
    <property type="molecule type" value="Genomic_DNA"/>
</dbReference>
<dbReference type="InterPro" id="IPR029058">
    <property type="entry name" value="AB_hydrolase_fold"/>
</dbReference>
<sequence length="70" mass="7724">MTAIGLGEYRRTLPHDPKKPKVVLINALMTSTDFLRPQFDDPAVTAGINLLAIEPLGYGRTRSATVHLTY</sequence>
<evidence type="ECO:0000313" key="2">
    <source>
        <dbReference type="Proteomes" id="UP000076532"/>
    </source>
</evidence>
<dbReference type="STRING" id="436010.A0A167UVI0"/>
<dbReference type="Proteomes" id="UP000076532">
    <property type="component" value="Unassembled WGS sequence"/>
</dbReference>
<dbReference type="AlphaFoldDB" id="A0A167UVI0"/>
<name>A0A167UVI0_9AGAM</name>
<proteinExistence type="predicted"/>
<organism evidence="1 2">
    <name type="scientific">Athelia psychrophila</name>
    <dbReference type="NCBI Taxonomy" id="1759441"/>
    <lineage>
        <taxon>Eukaryota</taxon>
        <taxon>Fungi</taxon>
        <taxon>Dikarya</taxon>
        <taxon>Basidiomycota</taxon>
        <taxon>Agaricomycotina</taxon>
        <taxon>Agaricomycetes</taxon>
        <taxon>Agaricomycetidae</taxon>
        <taxon>Atheliales</taxon>
        <taxon>Atheliaceae</taxon>
        <taxon>Athelia</taxon>
    </lineage>
</organism>
<dbReference type="OrthoDB" id="19657at2759"/>
<gene>
    <name evidence="1" type="ORF">FIBSPDRAFT_1054737</name>
</gene>
<protein>
    <recommendedName>
        <fullName evidence="3">AB hydrolase-1 domain-containing protein</fullName>
    </recommendedName>
</protein>
<accession>A0A167UVI0</accession>